<dbReference type="AlphaFoldDB" id="H6C5X3"/>
<evidence type="ECO:0000256" key="1">
    <source>
        <dbReference type="SAM" id="MobiDB-lite"/>
    </source>
</evidence>
<evidence type="ECO:0000313" key="3">
    <source>
        <dbReference type="Proteomes" id="UP000007304"/>
    </source>
</evidence>
<keyword evidence="3" id="KW-1185">Reference proteome</keyword>
<dbReference type="VEuPathDB" id="FungiDB:HMPREF1120_07118"/>
<protein>
    <submittedName>
        <fullName evidence="2">Uncharacterized protein</fullName>
    </submittedName>
</protein>
<dbReference type="InParanoid" id="H6C5X3"/>
<dbReference type="GeneID" id="20311757"/>
<feature type="region of interest" description="Disordered" evidence="1">
    <location>
        <begin position="1"/>
        <end position="32"/>
    </location>
</feature>
<accession>H6C5X3</accession>
<dbReference type="Proteomes" id="UP000007304">
    <property type="component" value="Unassembled WGS sequence"/>
</dbReference>
<proteinExistence type="predicted"/>
<name>H6C5X3_EXODN</name>
<gene>
    <name evidence="2" type="ORF">HMPREF1120_07118</name>
</gene>
<sequence>MMGWGLQPEHASGPARPRKEGEGRGQTLVSPGLDGLGRAPVVHLMLARSARWKLSRGNCERWAKWLIIGCAISRRLRSFVILDELEGSNDTVSRLPASHERDRAASLSLVIVALTVWYYRLYI</sequence>
<dbReference type="HOGENOM" id="CLU_2015281_0_0_1"/>
<dbReference type="EMBL" id="JH226135">
    <property type="protein sequence ID" value="EHY59119.1"/>
    <property type="molecule type" value="Genomic_DNA"/>
</dbReference>
<organism evidence="2 3">
    <name type="scientific">Exophiala dermatitidis (strain ATCC 34100 / CBS 525.76 / NIH/UT8656)</name>
    <name type="common">Black yeast</name>
    <name type="synonym">Wangiella dermatitidis</name>
    <dbReference type="NCBI Taxonomy" id="858893"/>
    <lineage>
        <taxon>Eukaryota</taxon>
        <taxon>Fungi</taxon>
        <taxon>Dikarya</taxon>
        <taxon>Ascomycota</taxon>
        <taxon>Pezizomycotina</taxon>
        <taxon>Eurotiomycetes</taxon>
        <taxon>Chaetothyriomycetidae</taxon>
        <taxon>Chaetothyriales</taxon>
        <taxon>Herpotrichiellaceae</taxon>
        <taxon>Exophiala</taxon>
    </lineage>
</organism>
<reference evidence="2" key="1">
    <citation type="submission" date="2011-07" db="EMBL/GenBank/DDBJ databases">
        <title>The Genome Sequence of Exophiala (Wangiella) dermatitidis NIH/UT8656.</title>
        <authorList>
            <consortium name="The Broad Institute Genome Sequencing Platform"/>
            <person name="Cuomo C."/>
            <person name="Wang Z."/>
            <person name="Hunicke-Smith S."/>
            <person name="Szanislo P.J."/>
            <person name="Earl A."/>
            <person name="Young S.K."/>
            <person name="Zeng Q."/>
            <person name="Gargeya S."/>
            <person name="Fitzgerald M."/>
            <person name="Haas B."/>
            <person name="Abouelleil A."/>
            <person name="Alvarado L."/>
            <person name="Arachchi H.M."/>
            <person name="Berlin A."/>
            <person name="Brown A."/>
            <person name="Chapman S.B."/>
            <person name="Chen Z."/>
            <person name="Dunbar C."/>
            <person name="Freedman E."/>
            <person name="Gearin G."/>
            <person name="Gellesch M."/>
            <person name="Goldberg J."/>
            <person name="Griggs A."/>
            <person name="Gujja S."/>
            <person name="Heiman D."/>
            <person name="Howarth C."/>
            <person name="Larson L."/>
            <person name="Lui A."/>
            <person name="MacDonald P.J.P."/>
            <person name="Montmayeur A."/>
            <person name="Murphy C."/>
            <person name="Neiman D."/>
            <person name="Pearson M."/>
            <person name="Priest M."/>
            <person name="Roberts A."/>
            <person name="Saif S."/>
            <person name="Shea T."/>
            <person name="Shenoy N."/>
            <person name="Sisk P."/>
            <person name="Stolte C."/>
            <person name="Sykes S."/>
            <person name="Wortman J."/>
            <person name="Nusbaum C."/>
            <person name="Birren B."/>
        </authorList>
    </citation>
    <scope>NUCLEOTIDE SEQUENCE</scope>
    <source>
        <strain evidence="2">NIH/UT8656</strain>
    </source>
</reference>
<evidence type="ECO:0000313" key="2">
    <source>
        <dbReference type="EMBL" id="EHY59119.1"/>
    </source>
</evidence>
<dbReference type="RefSeq" id="XP_009159580.1">
    <property type="nucleotide sequence ID" value="XM_009161332.1"/>
</dbReference>